<dbReference type="Proteomes" id="UP001415857">
    <property type="component" value="Unassembled WGS sequence"/>
</dbReference>
<proteinExistence type="predicted"/>
<evidence type="ECO:0000313" key="1">
    <source>
        <dbReference type="EMBL" id="KAK9279426.1"/>
    </source>
</evidence>
<organism evidence="1 2">
    <name type="scientific">Liquidambar formosana</name>
    <name type="common">Formosan gum</name>
    <dbReference type="NCBI Taxonomy" id="63359"/>
    <lineage>
        <taxon>Eukaryota</taxon>
        <taxon>Viridiplantae</taxon>
        <taxon>Streptophyta</taxon>
        <taxon>Embryophyta</taxon>
        <taxon>Tracheophyta</taxon>
        <taxon>Spermatophyta</taxon>
        <taxon>Magnoliopsida</taxon>
        <taxon>eudicotyledons</taxon>
        <taxon>Gunneridae</taxon>
        <taxon>Pentapetalae</taxon>
        <taxon>Saxifragales</taxon>
        <taxon>Altingiaceae</taxon>
        <taxon>Liquidambar</taxon>
    </lineage>
</organism>
<dbReference type="PANTHER" id="PTHR34131">
    <property type="entry name" value="(RAP ANNOTATION RELEASE2) GALACTOSE-BINDING LIKE DOMAIN CONTAINING PROTEIN"/>
    <property type="match status" value="1"/>
</dbReference>
<gene>
    <name evidence="1" type="ORF">L1049_013105</name>
</gene>
<dbReference type="EMBL" id="JBBPBK010000008">
    <property type="protein sequence ID" value="KAK9279426.1"/>
    <property type="molecule type" value="Genomic_DNA"/>
</dbReference>
<evidence type="ECO:0000313" key="2">
    <source>
        <dbReference type="Proteomes" id="UP001415857"/>
    </source>
</evidence>
<dbReference type="PANTHER" id="PTHR34131:SF2">
    <property type="entry name" value="FAMILY PROTEIN, PUTATIVE (DUF1997)-RELATED"/>
    <property type="match status" value="1"/>
</dbReference>
<keyword evidence="2" id="KW-1185">Reference proteome</keyword>
<dbReference type="Pfam" id="PF09366">
    <property type="entry name" value="DUF1997"/>
    <property type="match status" value="1"/>
</dbReference>
<dbReference type="InterPro" id="IPR018971">
    <property type="entry name" value="DUF1997"/>
</dbReference>
<accession>A0AAP0RJS0</accession>
<name>A0AAP0RJS0_LIQFO</name>
<protein>
    <submittedName>
        <fullName evidence="1">Uncharacterized protein</fullName>
    </submittedName>
</protein>
<comment type="caution">
    <text evidence="1">The sequence shown here is derived from an EMBL/GenBank/DDBJ whole genome shotgun (WGS) entry which is preliminary data.</text>
</comment>
<dbReference type="AlphaFoldDB" id="A0AAP0RJS0"/>
<sequence>MLSCKFEGSDVVERQNNYFSASMRNHITWDTNDAESYLDIDVTLDLTLEIYTRPFALLPASAVERPGNLMMQALVDRLVPLLLEQLLQDYSNWIQQKSENSTCVQSALSTYTSKAEQT</sequence>
<reference evidence="1 2" key="1">
    <citation type="journal article" date="2024" name="Plant J.">
        <title>Genome sequences and population genomics reveal climatic adaptation and genomic divergence between two closely related sweetgum species.</title>
        <authorList>
            <person name="Xu W.Q."/>
            <person name="Ren C.Q."/>
            <person name="Zhang X.Y."/>
            <person name="Comes H.P."/>
            <person name="Liu X.H."/>
            <person name="Li Y.G."/>
            <person name="Kettle C.J."/>
            <person name="Jalonen R."/>
            <person name="Gaisberger H."/>
            <person name="Ma Y.Z."/>
            <person name="Qiu Y.X."/>
        </authorList>
    </citation>
    <scope>NUCLEOTIDE SEQUENCE [LARGE SCALE GENOMIC DNA]</scope>
    <source>
        <strain evidence="1">Hangzhou</strain>
    </source>
</reference>